<reference evidence="2" key="2">
    <citation type="journal article" date="2015" name="Data Brief">
        <title>Shoot transcriptome of the giant reed, Arundo donax.</title>
        <authorList>
            <person name="Barrero R.A."/>
            <person name="Guerrero F.D."/>
            <person name="Moolhuijzen P."/>
            <person name="Goolsby J.A."/>
            <person name="Tidwell J."/>
            <person name="Bellgard S.E."/>
            <person name="Bellgard M.I."/>
        </authorList>
    </citation>
    <scope>NUCLEOTIDE SEQUENCE</scope>
    <source>
        <tissue evidence="2">Shoot tissue taken approximately 20 cm above the soil surface</tissue>
    </source>
</reference>
<feature type="compositionally biased region" description="Low complexity" evidence="1">
    <location>
        <begin position="21"/>
        <end position="55"/>
    </location>
</feature>
<organism evidence="2">
    <name type="scientific">Arundo donax</name>
    <name type="common">Giant reed</name>
    <name type="synonym">Donax arundinaceus</name>
    <dbReference type="NCBI Taxonomy" id="35708"/>
    <lineage>
        <taxon>Eukaryota</taxon>
        <taxon>Viridiplantae</taxon>
        <taxon>Streptophyta</taxon>
        <taxon>Embryophyta</taxon>
        <taxon>Tracheophyta</taxon>
        <taxon>Spermatophyta</taxon>
        <taxon>Magnoliopsida</taxon>
        <taxon>Liliopsida</taxon>
        <taxon>Poales</taxon>
        <taxon>Poaceae</taxon>
        <taxon>PACMAD clade</taxon>
        <taxon>Arundinoideae</taxon>
        <taxon>Arundineae</taxon>
        <taxon>Arundo</taxon>
    </lineage>
</organism>
<evidence type="ECO:0000313" key="2">
    <source>
        <dbReference type="EMBL" id="JAD88439.1"/>
    </source>
</evidence>
<accession>A0A0A9DIK3</accession>
<feature type="compositionally biased region" description="Low complexity" evidence="1">
    <location>
        <begin position="1"/>
        <end position="14"/>
    </location>
</feature>
<dbReference type="EMBL" id="GBRH01209456">
    <property type="protein sequence ID" value="JAD88439.1"/>
    <property type="molecule type" value="Transcribed_RNA"/>
</dbReference>
<proteinExistence type="predicted"/>
<feature type="region of interest" description="Disordered" evidence="1">
    <location>
        <begin position="1"/>
        <end position="55"/>
    </location>
</feature>
<dbReference type="AlphaFoldDB" id="A0A0A9DIK3"/>
<sequence>MPRTTTPRTSPSGPSRRRPRAALGIPSLAAAAAPAPSRPTRTGTSMSTSSSEQAT</sequence>
<reference evidence="2" key="1">
    <citation type="submission" date="2014-09" db="EMBL/GenBank/DDBJ databases">
        <authorList>
            <person name="Magalhaes I.L.F."/>
            <person name="Oliveira U."/>
            <person name="Santos F.R."/>
            <person name="Vidigal T.H.D.A."/>
            <person name="Brescovit A.D."/>
            <person name="Santos A.J."/>
        </authorList>
    </citation>
    <scope>NUCLEOTIDE SEQUENCE</scope>
    <source>
        <tissue evidence="2">Shoot tissue taken approximately 20 cm above the soil surface</tissue>
    </source>
</reference>
<name>A0A0A9DIK3_ARUDO</name>
<evidence type="ECO:0000256" key="1">
    <source>
        <dbReference type="SAM" id="MobiDB-lite"/>
    </source>
</evidence>
<protein>
    <submittedName>
        <fullName evidence="2">Uncharacterized protein</fullName>
    </submittedName>
</protein>